<dbReference type="RefSeq" id="WP_200466030.1">
    <property type="nucleotide sequence ID" value="NZ_JAENRR010000042.1"/>
</dbReference>
<keyword evidence="3" id="KW-1185">Reference proteome</keyword>
<dbReference type="PANTHER" id="PTHR33360:SF2">
    <property type="entry name" value="TRANSPOSASE FOR INSERTION SEQUENCE ELEMENT IS200"/>
    <property type="match status" value="1"/>
</dbReference>
<organism evidence="2 3">
    <name type="scientific">Carboxylicivirga marina</name>
    <dbReference type="NCBI Taxonomy" id="2800988"/>
    <lineage>
        <taxon>Bacteria</taxon>
        <taxon>Pseudomonadati</taxon>
        <taxon>Bacteroidota</taxon>
        <taxon>Bacteroidia</taxon>
        <taxon>Marinilabiliales</taxon>
        <taxon>Marinilabiliaceae</taxon>
        <taxon>Carboxylicivirga</taxon>
    </lineage>
</organism>
<dbReference type="Gene3D" id="3.30.70.1290">
    <property type="entry name" value="Transposase IS200-like"/>
    <property type="match status" value="1"/>
</dbReference>
<dbReference type="InterPro" id="IPR002686">
    <property type="entry name" value="Transposase_17"/>
</dbReference>
<dbReference type="EMBL" id="JAENRR010000042">
    <property type="protein sequence ID" value="MBK3518810.1"/>
    <property type="molecule type" value="Genomic_DNA"/>
</dbReference>
<name>A0ABS1HMG7_9BACT</name>
<proteinExistence type="predicted"/>
<dbReference type="NCBIfam" id="NF033573">
    <property type="entry name" value="transpos_IS200"/>
    <property type="match status" value="1"/>
</dbReference>
<accession>A0ABS1HMG7</accession>
<dbReference type="InterPro" id="IPR036515">
    <property type="entry name" value="Transposase_17_sf"/>
</dbReference>
<gene>
    <name evidence="2" type="primary">tnpA</name>
    <name evidence="2" type="ORF">JIV24_15790</name>
</gene>
<sequence length="149" mass="17862">MSSYRQIIYQIVIRTKYSQKTLSLDENDKLFKYIWGIIKNKNCHLYRINGMEEHIHILFGLHPSIALADIVRDLKTATSIWLKSSTSFPYFKGWADGYAALTYSYNDKNKLINYIKNQQEHHRNESFEEEYRSLLMEHGIEIEERYFLK</sequence>
<dbReference type="PANTHER" id="PTHR33360">
    <property type="entry name" value="TRANSPOSASE FOR INSERTION SEQUENCE ELEMENT IS200"/>
    <property type="match status" value="1"/>
</dbReference>
<dbReference type="SUPFAM" id="SSF143422">
    <property type="entry name" value="Transposase IS200-like"/>
    <property type="match status" value="1"/>
</dbReference>
<dbReference type="SMART" id="SM01321">
    <property type="entry name" value="Y1_Tnp"/>
    <property type="match status" value="1"/>
</dbReference>
<dbReference type="Proteomes" id="UP000605676">
    <property type="component" value="Unassembled WGS sequence"/>
</dbReference>
<evidence type="ECO:0000313" key="3">
    <source>
        <dbReference type="Proteomes" id="UP000605676"/>
    </source>
</evidence>
<feature type="domain" description="Transposase IS200-like" evidence="1">
    <location>
        <begin position="4"/>
        <end position="118"/>
    </location>
</feature>
<dbReference type="Pfam" id="PF01797">
    <property type="entry name" value="Y1_Tnp"/>
    <property type="match status" value="1"/>
</dbReference>
<comment type="caution">
    <text evidence="2">The sequence shown here is derived from an EMBL/GenBank/DDBJ whole genome shotgun (WGS) entry which is preliminary data.</text>
</comment>
<protein>
    <submittedName>
        <fullName evidence="2">IS200/IS605 family transposase</fullName>
    </submittedName>
</protein>
<evidence type="ECO:0000259" key="1">
    <source>
        <dbReference type="SMART" id="SM01321"/>
    </source>
</evidence>
<evidence type="ECO:0000313" key="2">
    <source>
        <dbReference type="EMBL" id="MBK3518810.1"/>
    </source>
</evidence>
<reference evidence="2 3" key="1">
    <citation type="submission" date="2021-01" db="EMBL/GenBank/DDBJ databases">
        <title>Carboxyliciviraga sp.nov., isolated from coastal sediments.</title>
        <authorList>
            <person name="Lu D."/>
            <person name="Zhang T."/>
        </authorList>
    </citation>
    <scope>NUCLEOTIDE SEQUENCE [LARGE SCALE GENOMIC DNA]</scope>
    <source>
        <strain evidence="2 3">N1Y132</strain>
    </source>
</reference>